<comment type="cofactor">
    <cofactor evidence="1">
        <name>a divalent metal cation</name>
        <dbReference type="ChEBI" id="CHEBI:60240"/>
    </cofactor>
</comment>
<dbReference type="GO" id="GO:0004518">
    <property type="term" value="F:nuclease activity"/>
    <property type="evidence" value="ECO:0007669"/>
    <property type="project" value="UniProtKB-KW"/>
</dbReference>
<dbReference type="AlphaFoldDB" id="A0A9J7EUR1"/>
<dbReference type="RefSeq" id="XP_022835161.1">
    <property type="nucleotide sequence ID" value="XM_022979393.1"/>
</dbReference>
<dbReference type="PANTHER" id="PTHR22930">
    <property type="match status" value="1"/>
</dbReference>
<reference evidence="10" key="1">
    <citation type="submission" date="2025-08" db="UniProtKB">
        <authorList>
            <consortium name="RefSeq"/>
        </authorList>
    </citation>
    <scope>IDENTIFICATION</scope>
    <source>
        <strain evidence="10">Ishihara</strain>
        <tissue evidence="10">Whole body</tissue>
    </source>
</reference>
<dbReference type="InterPro" id="IPR045249">
    <property type="entry name" value="HARBI1-like"/>
</dbReference>
<name>A0A9J7EUR1_SPOLT</name>
<dbReference type="GeneID" id="111362675"/>
<accession>A0A9J7EUR1</accession>
<evidence type="ECO:0000256" key="5">
    <source>
        <dbReference type="ARBA" id="ARBA00022723"/>
    </source>
</evidence>
<comment type="subcellular location">
    <subcellularLocation>
        <location evidence="2">Nucleus</location>
    </subcellularLocation>
</comment>
<evidence type="ECO:0000259" key="8">
    <source>
        <dbReference type="Pfam" id="PF13359"/>
    </source>
</evidence>
<keyword evidence="9" id="KW-1185">Reference proteome</keyword>
<feature type="domain" description="DDE Tnp4" evidence="8">
    <location>
        <begin position="261"/>
        <end position="426"/>
    </location>
</feature>
<gene>
    <name evidence="10" type="primary">LOC111362675</name>
</gene>
<dbReference type="Proteomes" id="UP000301870">
    <property type="component" value="Unplaced"/>
</dbReference>
<evidence type="ECO:0000256" key="1">
    <source>
        <dbReference type="ARBA" id="ARBA00001968"/>
    </source>
</evidence>
<evidence type="ECO:0000256" key="3">
    <source>
        <dbReference type="ARBA" id="ARBA00006958"/>
    </source>
</evidence>
<dbReference type="OrthoDB" id="2668416at2759"/>
<comment type="similarity">
    <text evidence="3">Belongs to the HARBI1 family.</text>
</comment>
<keyword evidence="7" id="KW-0539">Nucleus</keyword>
<keyword evidence="6" id="KW-0378">Hydrolase</keyword>
<evidence type="ECO:0000313" key="9">
    <source>
        <dbReference type="Proteomes" id="UP000301870"/>
    </source>
</evidence>
<proteinExistence type="inferred from homology"/>
<evidence type="ECO:0000313" key="10">
    <source>
        <dbReference type="RefSeq" id="XP_022835161.1"/>
    </source>
</evidence>
<organism evidence="9 10">
    <name type="scientific">Spodoptera litura</name>
    <name type="common">Asian cotton leafworm</name>
    <dbReference type="NCBI Taxonomy" id="69820"/>
    <lineage>
        <taxon>Eukaryota</taxon>
        <taxon>Metazoa</taxon>
        <taxon>Ecdysozoa</taxon>
        <taxon>Arthropoda</taxon>
        <taxon>Hexapoda</taxon>
        <taxon>Insecta</taxon>
        <taxon>Pterygota</taxon>
        <taxon>Neoptera</taxon>
        <taxon>Endopterygota</taxon>
        <taxon>Lepidoptera</taxon>
        <taxon>Glossata</taxon>
        <taxon>Ditrysia</taxon>
        <taxon>Noctuoidea</taxon>
        <taxon>Noctuidae</taxon>
        <taxon>Amphipyrinae</taxon>
        <taxon>Spodoptera</taxon>
    </lineage>
</organism>
<dbReference type="InterPro" id="IPR027806">
    <property type="entry name" value="HARBI1_dom"/>
</dbReference>
<evidence type="ECO:0000256" key="4">
    <source>
        <dbReference type="ARBA" id="ARBA00022722"/>
    </source>
</evidence>
<evidence type="ECO:0000256" key="6">
    <source>
        <dbReference type="ARBA" id="ARBA00022801"/>
    </source>
</evidence>
<evidence type="ECO:0000256" key="2">
    <source>
        <dbReference type="ARBA" id="ARBA00004123"/>
    </source>
</evidence>
<dbReference type="GO" id="GO:0005634">
    <property type="term" value="C:nucleus"/>
    <property type="evidence" value="ECO:0007669"/>
    <property type="project" value="UniProtKB-SubCell"/>
</dbReference>
<dbReference type="GO" id="GO:0016787">
    <property type="term" value="F:hydrolase activity"/>
    <property type="evidence" value="ECO:0007669"/>
    <property type="project" value="UniProtKB-KW"/>
</dbReference>
<keyword evidence="4" id="KW-0540">Nuclease</keyword>
<dbReference type="PANTHER" id="PTHR22930:SF269">
    <property type="entry name" value="NUCLEASE HARBI1-LIKE PROTEIN"/>
    <property type="match status" value="1"/>
</dbReference>
<dbReference type="KEGG" id="sliu:111362675"/>
<sequence length="488" mass="57163">MKIRLLHPTNFVLMKYFFRYLASGLSYEDLHFSYRIGKAYNALAACRDAVCRCGRPQYIRSAVTARRIPANRMVLAHCGLPQSSVLLEILHMMDVEEVAAVIYLYHRRKYRQKNKHRFWIHPLLVTRHDGKEFNIFISNLKKFEYKFFGYTRMSVKSYEELLTKLYLNIRGQDTRFRMSISPEEKLIITIRYLATGCTFAELHYIFRIGASTIAEFVREVCSAIWLLLKESCLPKPSQQGWLDIAKGFFKRAYFPNCIGAIDGKHIQVIKPCHSGSMYYNYKQFFSIILMAICDSHYKFITIDVGACGKFGAAVYQHSNFYKKMIAGELEIPESTPISQVNTIPMPYVLVGDEAFPLSTNLMRPYAKNTNLNTTKRIYNYRHCRARRYVECSFGILSNKWRIFHRPLNVDISLATDIIKACCILHNYVRDRDGYNYEDTLTCYMPPDVPETQRTYNNRIGNNIAERIRDSFAQYFEHEGKLEWQDKYI</sequence>
<dbReference type="Pfam" id="PF13359">
    <property type="entry name" value="DDE_Tnp_4"/>
    <property type="match status" value="1"/>
</dbReference>
<protein>
    <submittedName>
        <fullName evidence="10">Protein ALP1-like</fullName>
    </submittedName>
</protein>
<evidence type="ECO:0000256" key="7">
    <source>
        <dbReference type="ARBA" id="ARBA00023242"/>
    </source>
</evidence>
<dbReference type="GO" id="GO:0046872">
    <property type="term" value="F:metal ion binding"/>
    <property type="evidence" value="ECO:0007669"/>
    <property type="project" value="UniProtKB-KW"/>
</dbReference>
<keyword evidence="5" id="KW-0479">Metal-binding</keyword>